<keyword evidence="3" id="KW-1133">Transmembrane helix</keyword>
<dbReference type="Proteomes" id="UP001141434">
    <property type="component" value="Unassembled WGS sequence"/>
</dbReference>
<comment type="similarity">
    <text evidence="1">Belongs to the glycosyltransferase 90 family.</text>
</comment>
<reference evidence="5" key="1">
    <citation type="submission" date="2022-11" db="EMBL/GenBank/DDBJ databases">
        <authorList>
            <person name="Petersen C."/>
        </authorList>
    </citation>
    <scope>NUCLEOTIDE SEQUENCE</scope>
    <source>
        <strain evidence="5">IBT 34128</strain>
    </source>
</reference>
<proteinExistence type="inferred from homology"/>
<keyword evidence="3" id="KW-0812">Transmembrane</keyword>
<reference evidence="5" key="2">
    <citation type="journal article" date="2023" name="IMA Fungus">
        <title>Comparative genomic study of the Penicillium genus elucidates a diverse pangenome and 15 lateral gene transfer events.</title>
        <authorList>
            <person name="Petersen C."/>
            <person name="Sorensen T."/>
            <person name="Nielsen M.R."/>
            <person name="Sondergaard T.E."/>
            <person name="Sorensen J.L."/>
            <person name="Fitzpatrick D.A."/>
            <person name="Frisvad J.C."/>
            <person name="Nielsen K.L."/>
        </authorList>
    </citation>
    <scope>NUCLEOTIDE SEQUENCE</scope>
    <source>
        <strain evidence="5">IBT 34128</strain>
    </source>
</reference>
<feature type="transmembrane region" description="Helical" evidence="3">
    <location>
        <begin position="279"/>
        <end position="301"/>
    </location>
</feature>
<dbReference type="SMART" id="SM00672">
    <property type="entry name" value="CAP10"/>
    <property type="match status" value="1"/>
</dbReference>
<dbReference type="OrthoDB" id="541052at2759"/>
<dbReference type="EMBL" id="JAPMSZ010000011">
    <property type="protein sequence ID" value="KAJ5084866.1"/>
    <property type="molecule type" value="Genomic_DNA"/>
</dbReference>
<keyword evidence="3" id="KW-0472">Membrane</keyword>
<dbReference type="PANTHER" id="PTHR12203:SF35">
    <property type="entry name" value="PROTEIN O-GLUCOSYLTRANSFERASE 1"/>
    <property type="match status" value="1"/>
</dbReference>
<dbReference type="AlphaFoldDB" id="A0A9W9ENE0"/>
<evidence type="ECO:0000313" key="6">
    <source>
        <dbReference type="Proteomes" id="UP001141434"/>
    </source>
</evidence>
<keyword evidence="2" id="KW-0808">Transferase</keyword>
<dbReference type="PANTHER" id="PTHR12203">
    <property type="entry name" value="KDEL LYS-ASP-GLU-LEU CONTAINING - RELATED"/>
    <property type="match status" value="1"/>
</dbReference>
<dbReference type="InterPro" id="IPR006598">
    <property type="entry name" value="CAP10"/>
</dbReference>
<comment type="caution">
    <text evidence="5">The sequence shown here is derived from an EMBL/GenBank/DDBJ whole genome shotgun (WGS) entry which is preliminary data.</text>
</comment>
<dbReference type="GO" id="GO:0016740">
    <property type="term" value="F:transferase activity"/>
    <property type="evidence" value="ECO:0007669"/>
    <property type="project" value="UniProtKB-KW"/>
</dbReference>
<gene>
    <name evidence="5" type="ORF">NUU61_009445</name>
</gene>
<sequence>MCGVSYWRANRDSSPVARKQAYSHILGRAFLLSSLFLTTSYNVTFAFGKPLSALDAIARSSASRPSSPADKEAGIPLTEEFVQQIPLRSHLRSLSATSALSEISSPAQSRYQTWWTKLKLLVSSYGLRVEYFTRVLGNTSDHNWSRFQSWWMKIGLLVVICCLRVETFRQATLNTECATAGYTCAIPFIISLYDYRRNQRFRQVEAYVPLQRFQNLPVQLLLSFCRRTQYLLTQSRLKGIIAATLLSSGGLLAASFSAGSQSTYICSLTTSDASHLQTIKIFNVLVDSLLLIGVVELYRNGSRLDEARRKRTLVSLGAGLIAVGAIWAITGFVVSNGRPEHSGQPVLDLDYTHSAFNQAVLVVIFAVSAWLMLPHFGLLGLTLIGGFMFIYFSSVSIFVVGQMPFPFISLARSVAPFIFTFTGVVIFLQGRPVSEEHTKPLFFRTHVLLQVFFAFLALVGLIFAGSKHRLAHVHPIELLIHDGRIHHNKFVEQASVSKNISAAVVEYRRRYNQHPPPGFDKWYQYATSRSSVVIDDFDQIYDNLLPFRTLRPDHIRKMTHQLATNPFNDLGGISIRNGKTKVQDGIRESHAWMVIAAAQMIDNFAEHLPDMDLVFNLNDEPRIAVPWEKASVITQEARMQEPVPDENVVSTWSANRHQNWGSIEPPEQTEETVFTDGAWRGVFDPYVSAVCPPTSKARSQRIWDRREICLSCAGPHSMGQFPLDFMRASEICHQPDLAFLHGLMISPSSFKVSQELVPVFSQSAIFGFNDILYPSPWNYVNKTKYAPSDEHPDPHYYHKKNSLYWVGSTSEGFSRFGEWKGMPRQRFTHLINNNTQSQVSVLLPASKNSYRYEIMDGGAPMRDLQLQTSVRLADPIVRCTDCEKQQAEMGTTGWAEFQDHWANRFLFDADGAGFSGRFLPFLLSHSLPLKTGLFRQWFDSRVTSWMHFVPIDIRLHGLWSTLAFFAGVVDPASDPDDPDILMKPHEAQGLWIAEEGRNWAQVALRKEDMEIYFFRLLLEWGRLTDDQRDVLGFKP</sequence>
<protein>
    <recommendedName>
        <fullName evidence="4">Glycosyl transferase CAP10 domain-containing protein</fullName>
    </recommendedName>
</protein>
<feature type="domain" description="Glycosyl transferase CAP10" evidence="4">
    <location>
        <begin position="733"/>
        <end position="1027"/>
    </location>
</feature>
<keyword evidence="6" id="KW-1185">Reference proteome</keyword>
<feature type="transmembrane region" description="Helical" evidence="3">
    <location>
        <begin position="173"/>
        <end position="193"/>
    </location>
</feature>
<dbReference type="RefSeq" id="XP_056508263.1">
    <property type="nucleotide sequence ID" value="XM_056659970.1"/>
</dbReference>
<evidence type="ECO:0000256" key="3">
    <source>
        <dbReference type="SAM" id="Phobius"/>
    </source>
</evidence>
<evidence type="ECO:0000313" key="5">
    <source>
        <dbReference type="EMBL" id="KAJ5084866.1"/>
    </source>
</evidence>
<evidence type="ECO:0000256" key="2">
    <source>
        <dbReference type="ARBA" id="ARBA00022679"/>
    </source>
</evidence>
<feature type="transmembrane region" description="Helical" evidence="3">
    <location>
        <begin position="239"/>
        <end position="259"/>
    </location>
</feature>
<dbReference type="GeneID" id="81399139"/>
<dbReference type="InterPro" id="IPR051091">
    <property type="entry name" value="O-Glucosyltr/Glycosyltrsf_90"/>
</dbReference>
<accession>A0A9W9ENE0</accession>
<name>A0A9W9ENE0_9EURO</name>
<feature type="transmembrane region" description="Helical" evidence="3">
    <location>
        <begin position="355"/>
        <end position="373"/>
    </location>
</feature>
<organism evidence="5 6">
    <name type="scientific">Penicillium alfredii</name>
    <dbReference type="NCBI Taxonomy" id="1506179"/>
    <lineage>
        <taxon>Eukaryota</taxon>
        <taxon>Fungi</taxon>
        <taxon>Dikarya</taxon>
        <taxon>Ascomycota</taxon>
        <taxon>Pezizomycotina</taxon>
        <taxon>Eurotiomycetes</taxon>
        <taxon>Eurotiomycetidae</taxon>
        <taxon>Eurotiales</taxon>
        <taxon>Aspergillaceae</taxon>
        <taxon>Penicillium</taxon>
    </lineage>
</organism>
<feature type="transmembrane region" description="Helical" evidence="3">
    <location>
        <begin position="313"/>
        <end position="335"/>
    </location>
</feature>
<feature type="transmembrane region" description="Helical" evidence="3">
    <location>
        <begin position="441"/>
        <end position="464"/>
    </location>
</feature>
<feature type="transmembrane region" description="Helical" evidence="3">
    <location>
        <begin position="407"/>
        <end position="429"/>
    </location>
</feature>
<evidence type="ECO:0000259" key="4">
    <source>
        <dbReference type="SMART" id="SM00672"/>
    </source>
</evidence>
<feature type="transmembrane region" description="Helical" evidence="3">
    <location>
        <begin position="378"/>
        <end position="401"/>
    </location>
</feature>
<evidence type="ECO:0000256" key="1">
    <source>
        <dbReference type="ARBA" id="ARBA00010118"/>
    </source>
</evidence>